<name>A0A934M5W8_9CLOT</name>
<evidence type="ECO:0000313" key="1">
    <source>
        <dbReference type="EMBL" id="MBI6875520.1"/>
    </source>
</evidence>
<dbReference type="AlphaFoldDB" id="A0A934M5W8"/>
<proteinExistence type="predicted"/>
<protein>
    <recommendedName>
        <fullName evidence="3">IDEAL domain-containing protein</fullName>
    </recommendedName>
</protein>
<sequence length="213" mass="25171">MEINNFILPNYSKDDNFEYGIKIVPKRIPDRLTDSIIVSIEKNIKGKNRYNLCFKRKRDLEVINNSYSLSKEVFREYISFLVEFANELNGENKNNKEFNIKNQGKIIISSLNKEYIKISSIRVNNNSSVRVFFTLLEKELLTYINVLKDIYLEKCINNYLIYQMNYLVNPLTKEERKNLYIGALYAFADSALDNRDKNRFDMLSKEIRKILGS</sequence>
<dbReference type="RefSeq" id="WP_211144860.1">
    <property type="nucleotide sequence ID" value="NZ_JAEEGB010000045.1"/>
</dbReference>
<organism evidence="1 2">
    <name type="scientific">Clostridium aciditolerans</name>
    <dbReference type="NCBI Taxonomy" id="339861"/>
    <lineage>
        <taxon>Bacteria</taxon>
        <taxon>Bacillati</taxon>
        <taxon>Bacillota</taxon>
        <taxon>Clostridia</taxon>
        <taxon>Eubacteriales</taxon>
        <taxon>Clostridiaceae</taxon>
        <taxon>Clostridium</taxon>
    </lineage>
</organism>
<dbReference type="Proteomes" id="UP000622687">
    <property type="component" value="Unassembled WGS sequence"/>
</dbReference>
<comment type="caution">
    <text evidence="1">The sequence shown here is derived from an EMBL/GenBank/DDBJ whole genome shotgun (WGS) entry which is preliminary data.</text>
</comment>
<reference evidence="1" key="1">
    <citation type="submission" date="2020-12" db="EMBL/GenBank/DDBJ databases">
        <title>Clostridium thailandense sp. nov., a novel acetogenic bacterium isolated from peat land soil in Thailand.</title>
        <authorList>
            <person name="Chaikitkaew S."/>
            <person name="Birkeland N.K."/>
        </authorList>
    </citation>
    <scope>NUCLEOTIDE SEQUENCE</scope>
    <source>
        <strain evidence="1">DSM 17425</strain>
    </source>
</reference>
<dbReference type="EMBL" id="JAEEGB010000045">
    <property type="protein sequence ID" value="MBI6875520.1"/>
    <property type="molecule type" value="Genomic_DNA"/>
</dbReference>
<keyword evidence="2" id="KW-1185">Reference proteome</keyword>
<evidence type="ECO:0000313" key="2">
    <source>
        <dbReference type="Proteomes" id="UP000622687"/>
    </source>
</evidence>
<gene>
    <name evidence="1" type="ORF">I6U51_22880</name>
</gene>
<accession>A0A934M5W8</accession>
<evidence type="ECO:0008006" key="3">
    <source>
        <dbReference type="Google" id="ProtNLM"/>
    </source>
</evidence>